<sequence>MSCSECPNGFACERKQCFNKTDVSTKSSFAATVSSANPPTPSTSISSLDFPVVVMDMLAFGLCLLG</sequence>
<protein>
    <submittedName>
        <fullName evidence="1">UPAR/Ly6 domain-containing protein</fullName>
    </submittedName>
</protein>
<evidence type="ECO:0000313" key="1">
    <source>
        <dbReference type="WBParaSite" id="MCU_012913-RA"/>
    </source>
</evidence>
<name>A0A5K3FYB6_MESCO</name>
<proteinExistence type="predicted"/>
<dbReference type="WBParaSite" id="MCU_012913-RA">
    <property type="protein sequence ID" value="MCU_012913-RA"/>
    <property type="gene ID" value="MCU_012913"/>
</dbReference>
<dbReference type="AlphaFoldDB" id="A0A5K3FYB6"/>
<organism evidence="1">
    <name type="scientific">Mesocestoides corti</name>
    <name type="common">Flatworm</name>
    <dbReference type="NCBI Taxonomy" id="53468"/>
    <lineage>
        <taxon>Eukaryota</taxon>
        <taxon>Metazoa</taxon>
        <taxon>Spiralia</taxon>
        <taxon>Lophotrochozoa</taxon>
        <taxon>Platyhelminthes</taxon>
        <taxon>Cestoda</taxon>
        <taxon>Eucestoda</taxon>
        <taxon>Cyclophyllidea</taxon>
        <taxon>Mesocestoididae</taxon>
        <taxon>Mesocestoides</taxon>
    </lineage>
</organism>
<accession>A0A5K3FYB6</accession>
<reference evidence="1" key="1">
    <citation type="submission" date="2019-11" db="UniProtKB">
        <authorList>
            <consortium name="WormBaseParasite"/>
        </authorList>
    </citation>
    <scope>IDENTIFICATION</scope>
</reference>